<reference evidence="2 3" key="1">
    <citation type="journal article" date="2014" name="PLoS ONE">
        <title>Global Analysis of Gene Expression Profiles in Physic Nut (Jatropha curcas L.) Seedlings Exposed to Salt Stress.</title>
        <authorList>
            <person name="Zhang L."/>
            <person name="Zhang C."/>
            <person name="Wu P."/>
            <person name="Chen Y."/>
            <person name="Li M."/>
            <person name="Jiang H."/>
            <person name="Wu G."/>
        </authorList>
    </citation>
    <scope>NUCLEOTIDE SEQUENCE [LARGE SCALE GENOMIC DNA]</scope>
    <source>
        <strain evidence="3">cv. GZQX0401</strain>
        <tissue evidence="2">Young leaves</tissue>
    </source>
</reference>
<dbReference type="Proteomes" id="UP000027138">
    <property type="component" value="Unassembled WGS sequence"/>
</dbReference>
<protein>
    <recommendedName>
        <fullName evidence="1">Expansin-like EG45 domain-containing protein</fullName>
    </recommendedName>
</protein>
<evidence type="ECO:0000259" key="1">
    <source>
        <dbReference type="PROSITE" id="PS50842"/>
    </source>
</evidence>
<dbReference type="PROSITE" id="PS50842">
    <property type="entry name" value="EXPANSIN_EG45"/>
    <property type="match status" value="1"/>
</dbReference>
<accession>A0A067L2Q9</accession>
<dbReference type="Pfam" id="PF03330">
    <property type="entry name" value="DPBB_1"/>
    <property type="match status" value="1"/>
</dbReference>
<dbReference type="SMART" id="SM00837">
    <property type="entry name" value="DPBB_1"/>
    <property type="match status" value="1"/>
</dbReference>
<dbReference type="SUPFAM" id="SSF50685">
    <property type="entry name" value="Barwin-like endoglucanases"/>
    <property type="match status" value="1"/>
</dbReference>
<dbReference type="EMBL" id="KK914358">
    <property type="protein sequence ID" value="KDP38770.1"/>
    <property type="molecule type" value="Genomic_DNA"/>
</dbReference>
<keyword evidence="3" id="KW-1185">Reference proteome</keyword>
<dbReference type="CDD" id="cd22269">
    <property type="entry name" value="DPBB_EG45-like"/>
    <property type="match status" value="1"/>
</dbReference>
<dbReference type="PANTHER" id="PTHR47295:SF5">
    <property type="entry name" value="EG45-LIKE DOMAIN CONTAINING PROTEIN 2"/>
    <property type="match status" value="1"/>
</dbReference>
<gene>
    <name evidence="2" type="ORF">JCGZ_04123</name>
</gene>
<dbReference type="GO" id="GO:0048046">
    <property type="term" value="C:apoplast"/>
    <property type="evidence" value="ECO:0007669"/>
    <property type="project" value="InterPro"/>
</dbReference>
<dbReference type="PANTHER" id="PTHR47295">
    <property type="entry name" value="EG45-LIKE DOMAIN CONTAINING PROTEIN 1-RELATED"/>
    <property type="match status" value="1"/>
</dbReference>
<dbReference type="Gene3D" id="2.40.40.10">
    <property type="entry name" value="RlpA-like domain"/>
    <property type="match status" value="1"/>
</dbReference>
<dbReference type="InterPro" id="IPR036908">
    <property type="entry name" value="RlpA-like_sf"/>
</dbReference>
<dbReference type="AlphaFoldDB" id="A0A067L2Q9"/>
<dbReference type="InterPro" id="IPR044206">
    <property type="entry name" value="EGC1/2"/>
</dbReference>
<dbReference type="GO" id="GO:0009627">
    <property type="term" value="P:systemic acquired resistance"/>
    <property type="evidence" value="ECO:0007669"/>
    <property type="project" value="InterPro"/>
</dbReference>
<dbReference type="KEGG" id="jcu:105633624"/>
<sequence>MSIGIAIRVAVMIGIAVCLASIANAAQGLAVWYKNDSKKPMPPYTPSKCYGNQNNGLIVAGVSDALWNNGAACGRRYRVTCIGGANKAPHPCKRGSVVVKIVDYCSRGCMGDINLSQDAFSRIADTDAGIVRVQYDQ</sequence>
<dbReference type="InterPro" id="IPR007112">
    <property type="entry name" value="Expansin/allergen_DPBB_dom"/>
</dbReference>
<name>A0A067L2Q9_JATCU</name>
<evidence type="ECO:0000313" key="3">
    <source>
        <dbReference type="Proteomes" id="UP000027138"/>
    </source>
</evidence>
<feature type="domain" description="Expansin-like EG45" evidence="1">
    <location>
        <begin position="28"/>
        <end position="137"/>
    </location>
</feature>
<dbReference type="STRING" id="180498.A0A067L2Q9"/>
<evidence type="ECO:0000313" key="2">
    <source>
        <dbReference type="EMBL" id="KDP38770.1"/>
    </source>
</evidence>
<dbReference type="OrthoDB" id="623670at2759"/>
<dbReference type="InterPro" id="IPR009009">
    <property type="entry name" value="RlpA-like_DPBB"/>
</dbReference>
<organism evidence="2 3">
    <name type="scientific">Jatropha curcas</name>
    <name type="common">Barbados nut</name>
    <dbReference type="NCBI Taxonomy" id="180498"/>
    <lineage>
        <taxon>Eukaryota</taxon>
        <taxon>Viridiplantae</taxon>
        <taxon>Streptophyta</taxon>
        <taxon>Embryophyta</taxon>
        <taxon>Tracheophyta</taxon>
        <taxon>Spermatophyta</taxon>
        <taxon>Magnoliopsida</taxon>
        <taxon>eudicotyledons</taxon>
        <taxon>Gunneridae</taxon>
        <taxon>Pentapetalae</taxon>
        <taxon>rosids</taxon>
        <taxon>fabids</taxon>
        <taxon>Malpighiales</taxon>
        <taxon>Euphorbiaceae</taxon>
        <taxon>Crotonoideae</taxon>
        <taxon>Jatropheae</taxon>
        <taxon>Jatropha</taxon>
    </lineage>
</organism>
<proteinExistence type="predicted"/>